<dbReference type="Gene3D" id="1.20.1270.90">
    <property type="entry name" value="AF1782-like"/>
    <property type="match status" value="1"/>
</dbReference>
<comment type="caution">
    <text evidence="4">The sequence shown here is derived from an EMBL/GenBank/DDBJ whole genome shotgun (WGS) entry which is preliminary data.</text>
</comment>
<feature type="domain" description="BIG2" evidence="3">
    <location>
        <begin position="1163"/>
        <end position="1236"/>
    </location>
</feature>
<dbReference type="Pfam" id="PF22359">
    <property type="entry name" value="Big-like"/>
    <property type="match status" value="1"/>
</dbReference>
<keyword evidence="5" id="KW-1185">Reference proteome</keyword>
<dbReference type="SMART" id="SM00635">
    <property type="entry name" value="BID_2"/>
    <property type="match status" value="4"/>
</dbReference>
<dbReference type="InterPro" id="IPR038698">
    <property type="entry name" value="PBP_Tp47_domC_sf"/>
</dbReference>
<dbReference type="InterPro" id="IPR003343">
    <property type="entry name" value="Big_2"/>
</dbReference>
<dbReference type="Gene3D" id="2.60.40.1300">
    <property type="entry name" value="Penicillin-binding protein Tp47, domain C"/>
    <property type="match status" value="1"/>
</dbReference>
<gene>
    <name evidence="4" type="ORF">WMO75_01495</name>
</gene>
<dbReference type="RefSeq" id="WP_349077506.1">
    <property type="nucleotide sequence ID" value="NZ_JBBMEI010000002.1"/>
</dbReference>
<feature type="domain" description="BIG2" evidence="3">
    <location>
        <begin position="1007"/>
        <end position="1081"/>
    </location>
</feature>
<dbReference type="SUPFAM" id="SSF81986">
    <property type="entry name" value="Tp47 lipoprotein, middle and C-terminal domains"/>
    <property type="match status" value="1"/>
</dbReference>
<reference evidence="4 5" key="1">
    <citation type="submission" date="2024-03" db="EMBL/GenBank/DDBJ databases">
        <title>Human intestinal bacterial collection.</title>
        <authorList>
            <person name="Pauvert C."/>
            <person name="Hitch T.C.A."/>
            <person name="Clavel T."/>
        </authorList>
    </citation>
    <scope>NUCLEOTIDE SEQUENCE [LARGE SCALE GENOMIC DNA]</scope>
    <source>
        <strain evidence="4 5">CLA-AA-H95</strain>
    </source>
</reference>
<dbReference type="InterPro" id="IPR054604">
    <property type="entry name" value="SbsC_Big-like"/>
</dbReference>
<evidence type="ECO:0000313" key="4">
    <source>
        <dbReference type="EMBL" id="MEQ2357026.1"/>
    </source>
</evidence>
<feature type="compositionally biased region" description="Acidic residues" evidence="1">
    <location>
        <begin position="43"/>
        <end position="105"/>
    </location>
</feature>
<dbReference type="InterPro" id="IPR029221">
    <property type="entry name" value="PBP-Tp47_A"/>
</dbReference>
<feature type="domain" description="BIG2" evidence="3">
    <location>
        <begin position="1083"/>
        <end position="1161"/>
    </location>
</feature>
<dbReference type="SUPFAM" id="SSF49373">
    <property type="entry name" value="Invasin/intimin cell-adhesion fragments"/>
    <property type="match status" value="4"/>
</dbReference>
<dbReference type="SUPFAM" id="SSF82220">
    <property type="entry name" value="Tp47 lipoprotein, N-terminal domain"/>
    <property type="match status" value="1"/>
</dbReference>
<protein>
    <submittedName>
        <fullName evidence="4">Penicillin-binding Tp47 domain C-containing protein</fullName>
    </submittedName>
</protein>
<evidence type="ECO:0000256" key="2">
    <source>
        <dbReference type="SAM" id="SignalP"/>
    </source>
</evidence>
<accession>A0ABV1AGY4</accession>
<feature type="region of interest" description="Disordered" evidence="1">
    <location>
        <begin position="41"/>
        <end position="107"/>
    </location>
</feature>
<dbReference type="InterPro" id="IPR038031">
    <property type="entry name" value="Tp47_mid_C_dom"/>
</dbReference>
<proteinExistence type="predicted"/>
<evidence type="ECO:0000259" key="3">
    <source>
        <dbReference type="SMART" id="SM00635"/>
    </source>
</evidence>
<evidence type="ECO:0000313" key="5">
    <source>
        <dbReference type="Proteomes" id="UP001446032"/>
    </source>
</evidence>
<name>A0ABV1AGY4_9FIRM</name>
<sequence length="1238" mass="131764">MANQKLLKKVAPVVLSAAMAMTSMPTVAMAADFSDSDVVSDAVEVEETPDAETEAEVEVDTEEVADDTADVDVVEDEDANTAETDSEEDLFSSEVTEDEFSDQAGDDQTTGEAYVLMNIPYDDFYKAELKNNDVKVDAFTSATLNKSRTAGMMNGNSAYHTDVEGTNLAGVTFPVKVSDLALLKDQKKVTDDDFVTITVTNKGQTASNTYTGKDSLIENASYSYYVLSEVPGYYKELTVNEDGSFTFSDVKGAQEKTVEATAELKTQSKYGDYQLKINNETFSSLISTSTDKIYGATVNTTDGTEYGMRHLENIWKGYELAWCTGFTTSVHGCPTSSEHYKSMMGKTIDSVTYYTDKGIITFDVNDEKVLTKTGVKATVANIHTTDTEAAVTLDGTLPEGFAAKYTVDGTEVAYADGKITTGTLAAGSHTLVISDENGEYAPIQASFYAKEAAVPAAYDAENSKLVPAEGSTEEQLTAYIKTITAVTVGDKTYQATGKGSKVIVKEDGTLDLTGIEVTNGTKFVVTSSGYDDFAFDYEVAEYKYVYAGLTWAQYWAAEGVYAAGDATASADKDTRGEADLGAFDTVTRATTNHGLHRGSFQTIAIIKGEKGSYAVSYWEGQTTVVFTDGTKATYSRGTLTFEDGTTDEMLDYEVSGLKYVPVKVKTSDYEDFKKAYTVVENDGTLVGGYGEVNLRSYNLTADVTANTNGLKTATKNEDGTFSFSARANGTDSGVKDAALKKAENITTTVKEASGNYGEFLRVDLTGDGYGDLGAAMQAVKWTYYGNDSTCTNALQTYGTKFAADNWMHKSMGIQLGLTKSLRCQLPEGYDGTGYWTLTVYALGYEDFTVQFQATDANIVKPAKEEVDTTALEAVIAEAKALKESDYTPASWVNVANELEECEEMLANIDKQTQNGVDEQITHLREAIDSLVKAEFKLNAASGTLYTQDKTSTTLKVTTNLAGTVTWKSSNTKVATVDSKGVVTAKAAGTANITATLNGKTATYKVTVKNAMSINKTAVTVYVGGTPASYTLKATSAIGGTVKYATSNKSVATVSSKGVVTAKKAGTAVITATAGKAKITCKVTVKNPSIAAKAAKTTIYTKGQTSTTIAVTKSGVSGTAKFTSSNKNIATVDSKGVVRAKKAGTVKITVQVGKLKKVVTVSVKNASLKLSRTAATINRGKTTTIKVSAVPTGKVTYTSSNKGVATVTSKGVVKGVKKGTVVITVKCSGMTAKFKVTVK</sequence>
<dbReference type="EMBL" id="JBBMEI010000002">
    <property type="protein sequence ID" value="MEQ2357026.1"/>
    <property type="molecule type" value="Genomic_DNA"/>
</dbReference>
<dbReference type="Pfam" id="PF14889">
    <property type="entry name" value="PBP-Tp47_a"/>
    <property type="match status" value="1"/>
</dbReference>
<feature type="signal peptide" evidence="2">
    <location>
        <begin position="1"/>
        <end position="30"/>
    </location>
</feature>
<dbReference type="Pfam" id="PF02368">
    <property type="entry name" value="Big_2"/>
    <property type="match status" value="3"/>
</dbReference>
<feature type="domain" description="BIG2" evidence="3">
    <location>
        <begin position="931"/>
        <end position="1006"/>
    </location>
</feature>
<dbReference type="InterPro" id="IPR036154">
    <property type="entry name" value="Tp47_N_sf"/>
</dbReference>
<keyword evidence="2" id="KW-0732">Signal</keyword>
<feature type="chain" id="PRO_5045059580" evidence="2">
    <location>
        <begin position="31"/>
        <end position="1238"/>
    </location>
</feature>
<dbReference type="Proteomes" id="UP001446032">
    <property type="component" value="Unassembled WGS sequence"/>
</dbReference>
<dbReference type="Pfam" id="PF14888">
    <property type="entry name" value="PBP-Tp47_c"/>
    <property type="match status" value="1"/>
</dbReference>
<dbReference type="InterPro" id="IPR029218">
    <property type="entry name" value="PBP-Tp47_dom_C"/>
</dbReference>
<dbReference type="InterPro" id="IPR008964">
    <property type="entry name" value="Invasin/intimin_cell_adhesion"/>
</dbReference>
<organism evidence="4 5">
    <name type="scientific">Blautia intestinihominis</name>
    <dbReference type="NCBI Taxonomy" id="3133152"/>
    <lineage>
        <taxon>Bacteria</taxon>
        <taxon>Bacillati</taxon>
        <taxon>Bacillota</taxon>
        <taxon>Clostridia</taxon>
        <taxon>Lachnospirales</taxon>
        <taxon>Lachnospiraceae</taxon>
        <taxon>Blautia</taxon>
    </lineage>
</organism>
<dbReference type="Gene3D" id="2.60.40.1080">
    <property type="match status" value="4"/>
</dbReference>
<evidence type="ECO:0000256" key="1">
    <source>
        <dbReference type="SAM" id="MobiDB-lite"/>
    </source>
</evidence>